<accession>A0A183AIM8</accession>
<dbReference type="InterPro" id="IPR038460">
    <property type="entry name" value="AcetylCoA_hyd_C_sf"/>
</dbReference>
<dbReference type="Gene3D" id="3.40.1080.10">
    <property type="entry name" value="Glutaconate Coenzyme A-transferase"/>
    <property type="match status" value="1"/>
</dbReference>
<sequence length="302" mass="33434">MNRLIRAFRLKPGTLTKVFSRNVYMSDPNKLELEHRSEPFCPLSGTIPKWSKAEEAFEGLKDGQVNPNVPDTGGDANIHSSHFDYLVYGNQPLHETEEYEPTFEELRVGKTISEHLVEDGSTIEAGLGSIPQSIYQQLSDHRELGIHTEMFSNGLVDLISLGVITNAHKRIRPGKIVTSFVIGTRKVFDFVDKNPLVGVGGVVDFMRGAAISPDGKGKPIIGMTSRTSAGEPKIVPVLKPGTGVILTRAHVHYVVTEYGVAYLFGRNLRQRAYSLIQIAHPDDREALERAAYENLRTMPSPD</sequence>
<organism evidence="4">
    <name type="scientific">Echinostoma caproni</name>
    <dbReference type="NCBI Taxonomy" id="27848"/>
    <lineage>
        <taxon>Eukaryota</taxon>
        <taxon>Metazoa</taxon>
        <taxon>Spiralia</taxon>
        <taxon>Lophotrochozoa</taxon>
        <taxon>Platyhelminthes</taxon>
        <taxon>Trematoda</taxon>
        <taxon>Digenea</taxon>
        <taxon>Plagiorchiida</taxon>
        <taxon>Echinostomata</taxon>
        <taxon>Echinostomatoidea</taxon>
        <taxon>Echinostomatidae</taxon>
        <taxon>Echinostoma</taxon>
    </lineage>
</organism>
<dbReference type="PANTHER" id="PTHR21432:SF20">
    <property type="entry name" value="ACETYL-COA HYDROLASE"/>
    <property type="match status" value="1"/>
</dbReference>
<keyword evidence="3" id="KW-1185">Reference proteome</keyword>
<dbReference type="Proteomes" id="UP000272942">
    <property type="component" value="Unassembled WGS sequence"/>
</dbReference>
<dbReference type="EMBL" id="UZAN01043851">
    <property type="protein sequence ID" value="VDP79405.1"/>
    <property type="molecule type" value="Genomic_DNA"/>
</dbReference>
<name>A0A183AIM8_9TREM</name>
<dbReference type="PANTHER" id="PTHR21432">
    <property type="entry name" value="ACETYL-COA HYDROLASE-RELATED"/>
    <property type="match status" value="1"/>
</dbReference>
<reference evidence="4" key="1">
    <citation type="submission" date="2016-06" db="UniProtKB">
        <authorList>
            <consortium name="WormBaseParasite"/>
        </authorList>
    </citation>
    <scope>IDENTIFICATION</scope>
</reference>
<dbReference type="SUPFAM" id="SSF100950">
    <property type="entry name" value="NagB/RpiA/CoA transferase-like"/>
    <property type="match status" value="1"/>
</dbReference>
<dbReference type="OrthoDB" id="10250396at2759"/>
<gene>
    <name evidence="2" type="ORF">ECPE_LOCUS6813</name>
</gene>
<dbReference type="GO" id="GO:0006083">
    <property type="term" value="P:acetate metabolic process"/>
    <property type="evidence" value="ECO:0007669"/>
    <property type="project" value="InterPro"/>
</dbReference>
<evidence type="ECO:0000313" key="3">
    <source>
        <dbReference type="Proteomes" id="UP000272942"/>
    </source>
</evidence>
<reference evidence="2 3" key="2">
    <citation type="submission" date="2018-11" db="EMBL/GenBank/DDBJ databases">
        <authorList>
            <consortium name="Pathogen Informatics"/>
        </authorList>
    </citation>
    <scope>NUCLEOTIDE SEQUENCE [LARGE SCALE GENOMIC DNA]</scope>
    <source>
        <strain evidence="2 3">Egypt</strain>
    </source>
</reference>
<evidence type="ECO:0000259" key="1">
    <source>
        <dbReference type="Pfam" id="PF13336"/>
    </source>
</evidence>
<dbReference type="AlphaFoldDB" id="A0A183AIM8"/>
<feature type="domain" description="Acetyl-CoA hydrolase/transferase C-terminal" evidence="1">
    <location>
        <begin position="189"/>
        <end position="291"/>
    </location>
</feature>
<dbReference type="Gene3D" id="3.40.1080.20">
    <property type="entry name" value="Acetyl-CoA hydrolase/transferase C-terminal domain"/>
    <property type="match status" value="1"/>
</dbReference>
<dbReference type="Pfam" id="PF13336">
    <property type="entry name" value="AcetylCoA_hyd_C"/>
    <property type="match status" value="1"/>
</dbReference>
<dbReference type="InterPro" id="IPR046433">
    <property type="entry name" value="ActCoA_hydro"/>
</dbReference>
<dbReference type="InterPro" id="IPR037171">
    <property type="entry name" value="NagB/RpiA_transferase-like"/>
</dbReference>
<dbReference type="InterPro" id="IPR026888">
    <property type="entry name" value="AcetylCoA_hyd_C"/>
</dbReference>
<evidence type="ECO:0000313" key="4">
    <source>
        <dbReference type="WBParaSite" id="ECPE_0000682601-mRNA-1"/>
    </source>
</evidence>
<protein>
    <submittedName>
        <fullName evidence="4">AcetylCoA_hyd_C domain-containing protein</fullName>
    </submittedName>
</protein>
<dbReference type="GO" id="GO:0008775">
    <property type="term" value="F:acetate CoA-transferase activity"/>
    <property type="evidence" value="ECO:0007669"/>
    <property type="project" value="InterPro"/>
</dbReference>
<evidence type="ECO:0000313" key="2">
    <source>
        <dbReference type="EMBL" id="VDP79405.1"/>
    </source>
</evidence>
<proteinExistence type="predicted"/>
<dbReference type="WBParaSite" id="ECPE_0000682601-mRNA-1">
    <property type="protein sequence ID" value="ECPE_0000682601-mRNA-1"/>
    <property type="gene ID" value="ECPE_0000682601"/>
</dbReference>